<dbReference type="InterPro" id="IPR035979">
    <property type="entry name" value="RBD_domain_sf"/>
</dbReference>
<evidence type="ECO:0000313" key="5">
    <source>
        <dbReference type="Proteomes" id="UP000095192"/>
    </source>
</evidence>
<feature type="compositionally biased region" description="Low complexity" evidence="2">
    <location>
        <begin position="1016"/>
        <end position="1026"/>
    </location>
</feature>
<sequence length="1052" mass="113956">MDKTNIPAAPASAQIGGSFMGGQGSPITTNEGEQLQSHRCTEDQQREQLQQDEAVCCWVKVPLNKASILSVSTTSSTGFTSSLPGSPEHDFCGDKGLTDSFGGLLDTNVEHEDVPWSWKMGHTRQMNAMNATFDLSKQTVLPEAAVDGKLQNQEESIRYTPFHPPPQGATSTGIASEGHSTAALLDWNTLETTFSPMYENSWTSRNESSLNSTSPLKGTVHIRQEGDSKQVNPHMQVTREVEKNLSYSGADEHPGGLAERAKRDEGPLTARMQNGGAWQYERLRISCPKVPDGTQVPLVEQEKCQQPQVQLSDMHSLWSQPWNWNCSSLAPDYVSKAVIPEAPSALIHQPLHQFGVSTEDAPNTTGLLESSCIPIDRVTHPGAALEGSPVRHPRACVFQPHANTSDSQLKRVTQKCPGVPHDAHMWGGNRREQETISFEGGDPVVHKDEGETVGNPWMFVSDRSSRMVSAGSVAQGKVIRLLREVPALAPSVDAPCTSYRDFTVEGAAATAGIFVTDTQPTDDTKAVTPPVNSLPELGGSLTNWAVQSMTSQLHPHMVPLRQHHAQTMDETRNHLTAAAELFGGDDREQLLLDAAALPLLDLTTSHLVSHGAQRTACHCPPCVEPSAEGHPLKKPVELSEGAQAPSRMGRPITDSPKESDTTRRQLQERLNLGDRGDALLVSSNVSGEAKESALGLTRAERSGPLKHADWQPAIATLSSFMGQQPASHMKADYKAFPRSSSSEQQQSIQALSAGSPLHSTGPCRNTNTSQVSRESAFLEDKQGSFEGLNQLIRGEAVGRQSWTGCVKHPSNAKAQDDFAARDFQVSGPQSASRSNTAELQPAGLTGSELLDLAGLMISLNMQNDADNFDLLNTFSAFGRVELTVVVCDKEHRHPNREWTATSGYGFVRFVTSAEAAQAVQAAAMGSIRLRGSRIRATWARKDSLAKHSLSAAYSGRAQEEQLTGITQGRTAQTPGGSALHFKGLRTLLETAPLLLSRGSDPLFQEHLGNDPPTHLQQQQQQRGQQQPRRRHKHSRGNNDLAEAAQRNGSTGT</sequence>
<dbReference type="AlphaFoldDB" id="A0A1D3D3T0"/>
<feature type="region of interest" description="Disordered" evidence="2">
    <location>
        <begin position="1"/>
        <end position="41"/>
    </location>
</feature>
<evidence type="ECO:0000259" key="3">
    <source>
        <dbReference type="PROSITE" id="PS50102"/>
    </source>
</evidence>
<dbReference type="EMBL" id="JROU02000847">
    <property type="protein sequence ID" value="OEH78104.1"/>
    <property type="molecule type" value="Genomic_DNA"/>
</dbReference>
<accession>A0A1D3D3T0</accession>
<dbReference type="Proteomes" id="UP000095192">
    <property type="component" value="Unassembled WGS sequence"/>
</dbReference>
<protein>
    <submittedName>
        <fullName evidence="4">RNA recognition motif-containing protein</fullName>
    </submittedName>
</protein>
<dbReference type="PROSITE" id="PS50102">
    <property type="entry name" value="RRM"/>
    <property type="match status" value="1"/>
</dbReference>
<dbReference type="Gene3D" id="3.30.70.330">
    <property type="match status" value="1"/>
</dbReference>
<feature type="compositionally biased region" description="Polar residues" evidence="2">
    <location>
        <begin position="762"/>
        <end position="773"/>
    </location>
</feature>
<feature type="region of interest" description="Disordered" evidence="2">
    <location>
        <begin position="737"/>
        <end position="778"/>
    </location>
</feature>
<dbReference type="InterPro" id="IPR000504">
    <property type="entry name" value="RRM_dom"/>
</dbReference>
<feature type="compositionally biased region" description="Basic and acidic residues" evidence="2">
    <location>
        <begin position="655"/>
        <end position="664"/>
    </location>
</feature>
<evidence type="ECO:0000256" key="2">
    <source>
        <dbReference type="SAM" id="MobiDB-lite"/>
    </source>
</evidence>
<feature type="compositionally biased region" description="Low complexity" evidence="2">
    <location>
        <begin position="739"/>
        <end position="752"/>
    </location>
</feature>
<evidence type="ECO:0000313" key="4">
    <source>
        <dbReference type="EMBL" id="OEH78104.1"/>
    </source>
</evidence>
<feature type="domain" description="RRM" evidence="3">
    <location>
        <begin position="848"/>
        <end position="941"/>
    </location>
</feature>
<reference evidence="4 5" key="1">
    <citation type="journal article" date="2016" name="BMC Genomics">
        <title>Comparative genomics reveals Cyclospora cayetanensis possesses coccidia-like metabolism and invasion components but unique surface antigens.</title>
        <authorList>
            <person name="Liu S."/>
            <person name="Wang L."/>
            <person name="Zheng H."/>
            <person name="Xu Z."/>
            <person name="Roellig D.M."/>
            <person name="Li N."/>
            <person name="Frace M.A."/>
            <person name="Tang K."/>
            <person name="Arrowood M.J."/>
            <person name="Moss D.M."/>
            <person name="Zhang L."/>
            <person name="Feng Y."/>
            <person name="Xiao L."/>
        </authorList>
    </citation>
    <scope>NUCLEOTIDE SEQUENCE [LARGE SCALE GENOMIC DNA]</scope>
    <source>
        <strain evidence="4 5">CHN_HEN01</strain>
    </source>
</reference>
<name>A0A1D3D3T0_9EIME</name>
<evidence type="ECO:0000256" key="1">
    <source>
        <dbReference type="PROSITE-ProRule" id="PRU00176"/>
    </source>
</evidence>
<dbReference type="Pfam" id="PF00076">
    <property type="entry name" value="RRM_1"/>
    <property type="match status" value="1"/>
</dbReference>
<dbReference type="VEuPathDB" id="ToxoDB:cyc_00540"/>
<dbReference type="InterPro" id="IPR012677">
    <property type="entry name" value="Nucleotide-bd_a/b_plait_sf"/>
</dbReference>
<feature type="region of interest" description="Disordered" evidence="2">
    <location>
        <begin position="626"/>
        <end position="664"/>
    </location>
</feature>
<dbReference type="SUPFAM" id="SSF54928">
    <property type="entry name" value="RNA-binding domain, RBD"/>
    <property type="match status" value="1"/>
</dbReference>
<feature type="region of interest" description="Disordered" evidence="2">
    <location>
        <begin position="1000"/>
        <end position="1052"/>
    </location>
</feature>
<comment type="caution">
    <text evidence="4">The sequence shown here is derived from an EMBL/GenBank/DDBJ whole genome shotgun (WGS) entry which is preliminary data.</text>
</comment>
<keyword evidence="5" id="KW-1185">Reference proteome</keyword>
<gene>
    <name evidence="4" type="ORF">cyc_00540</name>
</gene>
<dbReference type="GO" id="GO:0003723">
    <property type="term" value="F:RNA binding"/>
    <property type="evidence" value="ECO:0007669"/>
    <property type="project" value="UniProtKB-UniRule"/>
</dbReference>
<organism evidence="4 5">
    <name type="scientific">Cyclospora cayetanensis</name>
    <dbReference type="NCBI Taxonomy" id="88456"/>
    <lineage>
        <taxon>Eukaryota</taxon>
        <taxon>Sar</taxon>
        <taxon>Alveolata</taxon>
        <taxon>Apicomplexa</taxon>
        <taxon>Conoidasida</taxon>
        <taxon>Coccidia</taxon>
        <taxon>Eucoccidiorida</taxon>
        <taxon>Eimeriorina</taxon>
        <taxon>Eimeriidae</taxon>
        <taxon>Cyclospora</taxon>
    </lineage>
</organism>
<dbReference type="InParanoid" id="A0A1D3D3T0"/>
<keyword evidence="1" id="KW-0694">RNA-binding</keyword>
<feature type="compositionally biased region" description="Polar residues" evidence="2">
    <location>
        <begin position="25"/>
        <end position="38"/>
    </location>
</feature>
<proteinExistence type="predicted"/>